<dbReference type="OrthoDB" id="3798487at2759"/>
<evidence type="ECO:0000313" key="2">
    <source>
        <dbReference type="Proteomes" id="UP000799757"/>
    </source>
</evidence>
<protein>
    <submittedName>
        <fullName evidence="1">Uncharacterized protein</fullName>
    </submittedName>
</protein>
<accession>A0A6A6WVL0</accession>
<organism evidence="1 2">
    <name type="scientific">Melanomma pulvis-pyrius CBS 109.77</name>
    <dbReference type="NCBI Taxonomy" id="1314802"/>
    <lineage>
        <taxon>Eukaryota</taxon>
        <taxon>Fungi</taxon>
        <taxon>Dikarya</taxon>
        <taxon>Ascomycota</taxon>
        <taxon>Pezizomycotina</taxon>
        <taxon>Dothideomycetes</taxon>
        <taxon>Pleosporomycetidae</taxon>
        <taxon>Pleosporales</taxon>
        <taxon>Melanommataceae</taxon>
        <taxon>Melanomma</taxon>
    </lineage>
</organism>
<evidence type="ECO:0000313" key="1">
    <source>
        <dbReference type="EMBL" id="KAF2787963.1"/>
    </source>
</evidence>
<reference evidence="1" key="1">
    <citation type="journal article" date="2020" name="Stud. Mycol.">
        <title>101 Dothideomycetes genomes: a test case for predicting lifestyles and emergence of pathogens.</title>
        <authorList>
            <person name="Haridas S."/>
            <person name="Albert R."/>
            <person name="Binder M."/>
            <person name="Bloem J."/>
            <person name="Labutti K."/>
            <person name="Salamov A."/>
            <person name="Andreopoulos B."/>
            <person name="Baker S."/>
            <person name="Barry K."/>
            <person name="Bills G."/>
            <person name="Bluhm B."/>
            <person name="Cannon C."/>
            <person name="Castanera R."/>
            <person name="Culley D."/>
            <person name="Daum C."/>
            <person name="Ezra D."/>
            <person name="Gonzalez J."/>
            <person name="Henrissat B."/>
            <person name="Kuo A."/>
            <person name="Liang C."/>
            <person name="Lipzen A."/>
            <person name="Lutzoni F."/>
            <person name="Magnuson J."/>
            <person name="Mondo S."/>
            <person name="Nolan M."/>
            <person name="Ohm R."/>
            <person name="Pangilinan J."/>
            <person name="Park H.-J."/>
            <person name="Ramirez L."/>
            <person name="Alfaro M."/>
            <person name="Sun H."/>
            <person name="Tritt A."/>
            <person name="Yoshinaga Y."/>
            <person name="Zwiers L.-H."/>
            <person name="Turgeon B."/>
            <person name="Goodwin S."/>
            <person name="Spatafora J."/>
            <person name="Crous P."/>
            <person name="Grigoriev I."/>
        </authorList>
    </citation>
    <scope>NUCLEOTIDE SEQUENCE</scope>
    <source>
        <strain evidence="1">CBS 109.77</strain>
    </source>
</reference>
<name>A0A6A6WVL0_9PLEO</name>
<proteinExistence type="predicted"/>
<dbReference type="Proteomes" id="UP000799757">
    <property type="component" value="Unassembled WGS sequence"/>
</dbReference>
<gene>
    <name evidence="1" type="ORF">K505DRAFT_287001</name>
</gene>
<keyword evidence="2" id="KW-1185">Reference proteome</keyword>
<dbReference type="AlphaFoldDB" id="A0A6A6WVL0"/>
<sequence length="395" mass="46185">MHQPHVPQVRYGTLPTAFEYEDYLHWCAQKRECYRPVIPDGDLPQLEYSSSLEIRRDWRIFQKAEKCKHPLHPTHPANFAALKKELNEKENMDDEEDGEVEDEAPRCLRCPVCTMRAHLNFNKALLEKWADIGGPWRELNKLRELLKLDPKGRQYDASKKANHRAKVDMINTVHEFEDWAEAEKNWEVDNWDTHVRAVEQYSAGEAVRIFYDETKFPAILASNALGQCTPTPEKPKKKLAFTPDTSDTKNRPRCFYSRNCITYDPDSPHSCLDEDGWDNTSFHHDHLYAISQCRILRVVYEPGCPYLKYYDLNAGKDRGDNMHVTRLQKEVADWVESREARTEWINYLATASDIFLVLKEDWTDGDDWDRFEIVSTLAETRLAPYARLIGDLEDD</sequence>
<dbReference type="EMBL" id="MU002261">
    <property type="protein sequence ID" value="KAF2787963.1"/>
    <property type="molecule type" value="Genomic_DNA"/>
</dbReference>
<feature type="non-terminal residue" evidence="1">
    <location>
        <position position="395"/>
    </location>
</feature>